<dbReference type="Proteomes" id="UP000287651">
    <property type="component" value="Unassembled WGS sequence"/>
</dbReference>
<gene>
    <name evidence="1" type="ORF">B296_00050700</name>
</gene>
<sequence length="77" mass="9431">MGREECSERGQNKEIVGRKRMEDWKKSRDLWVLTSSDDVVDNMTVEKDNVRRFYRYIDSFPLIIPDTLFFVYYDQWI</sequence>
<organism evidence="1 2">
    <name type="scientific">Ensete ventricosum</name>
    <name type="common">Abyssinian banana</name>
    <name type="synonym">Musa ensete</name>
    <dbReference type="NCBI Taxonomy" id="4639"/>
    <lineage>
        <taxon>Eukaryota</taxon>
        <taxon>Viridiplantae</taxon>
        <taxon>Streptophyta</taxon>
        <taxon>Embryophyta</taxon>
        <taxon>Tracheophyta</taxon>
        <taxon>Spermatophyta</taxon>
        <taxon>Magnoliopsida</taxon>
        <taxon>Liliopsida</taxon>
        <taxon>Zingiberales</taxon>
        <taxon>Musaceae</taxon>
        <taxon>Ensete</taxon>
    </lineage>
</organism>
<protein>
    <submittedName>
        <fullName evidence="1">Uncharacterized protein</fullName>
    </submittedName>
</protein>
<dbReference type="EMBL" id="AMZH03016535">
    <property type="protein sequence ID" value="RRT44325.1"/>
    <property type="molecule type" value="Genomic_DNA"/>
</dbReference>
<reference evidence="1 2" key="1">
    <citation type="journal article" date="2014" name="Agronomy (Basel)">
        <title>A Draft Genome Sequence for Ensete ventricosum, the Drought-Tolerant Tree Against Hunger.</title>
        <authorList>
            <person name="Harrison J."/>
            <person name="Moore K.A."/>
            <person name="Paszkiewicz K."/>
            <person name="Jones T."/>
            <person name="Grant M."/>
            <person name="Ambacheew D."/>
            <person name="Muzemil S."/>
            <person name="Studholme D.J."/>
        </authorList>
    </citation>
    <scope>NUCLEOTIDE SEQUENCE [LARGE SCALE GENOMIC DNA]</scope>
</reference>
<dbReference type="AlphaFoldDB" id="A0A426XXV0"/>
<name>A0A426XXV0_ENSVE</name>
<comment type="caution">
    <text evidence="1">The sequence shown here is derived from an EMBL/GenBank/DDBJ whole genome shotgun (WGS) entry which is preliminary data.</text>
</comment>
<evidence type="ECO:0000313" key="1">
    <source>
        <dbReference type="EMBL" id="RRT44325.1"/>
    </source>
</evidence>
<accession>A0A426XXV0</accession>
<proteinExistence type="predicted"/>
<evidence type="ECO:0000313" key="2">
    <source>
        <dbReference type="Proteomes" id="UP000287651"/>
    </source>
</evidence>